<feature type="domain" description="4Fe-4S ferredoxin-type" evidence="1">
    <location>
        <begin position="245"/>
        <end position="273"/>
    </location>
</feature>
<evidence type="ECO:0000313" key="3">
    <source>
        <dbReference type="Proteomes" id="UP000554766"/>
    </source>
</evidence>
<dbReference type="PROSITE" id="PS51379">
    <property type="entry name" value="4FE4S_FER_2"/>
    <property type="match status" value="2"/>
</dbReference>
<proteinExistence type="predicted"/>
<keyword evidence="3" id="KW-1185">Reference proteome</keyword>
<protein>
    <submittedName>
        <fullName evidence="2">4Fe-4S ferredoxin</fullName>
    </submittedName>
</protein>
<dbReference type="AlphaFoldDB" id="A0A7L4PB69"/>
<dbReference type="SUPFAM" id="SSF54862">
    <property type="entry name" value="4Fe-4S ferredoxins"/>
    <property type="match status" value="1"/>
</dbReference>
<name>A0A7L4PB69_9CREN</name>
<dbReference type="InterPro" id="IPR017896">
    <property type="entry name" value="4Fe4S_Fe-S-bd"/>
</dbReference>
<comment type="caution">
    <text evidence="2">The sequence shown here is derived from an EMBL/GenBank/DDBJ whole genome shotgun (WGS) entry which is preliminary data.</text>
</comment>
<dbReference type="OMA" id="PWRWARG"/>
<dbReference type="Proteomes" id="UP000554766">
    <property type="component" value="Unassembled WGS sequence"/>
</dbReference>
<evidence type="ECO:0000313" key="2">
    <source>
        <dbReference type="EMBL" id="NYR15687.1"/>
    </source>
</evidence>
<gene>
    <name evidence="2" type="ORF">HC235_07025</name>
</gene>
<sequence length="300" mass="32951">MVEFVIRSDAYTDDERLAIGIGLSAIFRQVLVEARPSKEALRAIGDAVWGALLITPCPEELPCFNDVEKATDYSEIYSTPVGYEGPIPKTKERRAPTFNKHYMKPWRWARGGERLEVGHWLLPLMACLYTKLKLLDAVPVVVSDVRIQPSSNSSPDYMVAPTWHLPTEVAEVVDIHLPPLKASAIALGILIGNYNAGPVIAIVKQHDAIVKELVERGGYAVVLECPGDPCDIFRERVVGYTPHKHRYVVEPSLCDKCGDCLKSACPAIVPTPQGVPKILDTCTGCGACAVLCTRKAIQYD</sequence>
<feature type="domain" description="4Fe-4S ferredoxin-type" evidence="1">
    <location>
        <begin position="274"/>
        <end position="300"/>
    </location>
</feature>
<organism evidence="2 3">
    <name type="scientific">Pyrobaculum arsenaticum</name>
    <dbReference type="NCBI Taxonomy" id="121277"/>
    <lineage>
        <taxon>Archaea</taxon>
        <taxon>Thermoproteota</taxon>
        <taxon>Thermoprotei</taxon>
        <taxon>Thermoproteales</taxon>
        <taxon>Thermoproteaceae</taxon>
        <taxon>Pyrobaculum</taxon>
    </lineage>
</organism>
<evidence type="ECO:0000259" key="1">
    <source>
        <dbReference type="PROSITE" id="PS51379"/>
    </source>
</evidence>
<dbReference type="RefSeq" id="WP_011899609.1">
    <property type="nucleotide sequence ID" value="NZ_JAAVJF010000003.1"/>
</dbReference>
<dbReference type="Gene3D" id="3.30.70.20">
    <property type="match status" value="1"/>
</dbReference>
<reference evidence="2 3" key="1">
    <citation type="journal article" date="2020" name="Nat. Commun.">
        <title>The structures of two archaeal type IV pili illuminate evolutionary relationships.</title>
        <authorList>
            <person name="Wang F."/>
            <person name="Baquero D.P."/>
            <person name="Su Z."/>
            <person name="Beltran L.C."/>
            <person name="Prangishvili D."/>
            <person name="Krupovic M."/>
            <person name="Egelman E.H."/>
        </authorList>
    </citation>
    <scope>NUCLEOTIDE SEQUENCE [LARGE SCALE GENOMIC DNA]</scope>
    <source>
        <strain evidence="2 3">2GA</strain>
    </source>
</reference>
<accession>A0A7L4PB69</accession>
<dbReference type="EMBL" id="JAAVJF010000003">
    <property type="protein sequence ID" value="NYR15687.1"/>
    <property type="molecule type" value="Genomic_DNA"/>
</dbReference>
<dbReference type="GeneID" id="5055589"/>